<dbReference type="STRING" id="1122934.SAMN02745691_00239"/>
<name>A0A1M6B283_9FIRM</name>
<reference evidence="1 2" key="1">
    <citation type="submission" date="2016-11" db="EMBL/GenBank/DDBJ databases">
        <authorList>
            <person name="Jaros S."/>
            <person name="Januszkiewicz K."/>
            <person name="Wedrychowicz H."/>
        </authorList>
    </citation>
    <scope>NUCLEOTIDE SEQUENCE [LARGE SCALE GENOMIC DNA]</scope>
    <source>
        <strain evidence="1 2">DSM 15970</strain>
    </source>
</reference>
<evidence type="ECO:0000313" key="2">
    <source>
        <dbReference type="Proteomes" id="UP000184342"/>
    </source>
</evidence>
<dbReference type="EMBL" id="FQYT01000003">
    <property type="protein sequence ID" value="SHI42777.1"/>
    <property type="molecule type" value="Genomic_DNA"/>
</dbReference>
<gene>
    <name evidence="1" type="ORF">SAMN02745691_00239</name>
</gene>
<accession>A0A1M6B283</accession>
<protein>
    <submittedName>
        <fullName evidence="1">Minor capsid protein</fullName>
    </submittedName>
</protein>
<sequence>MEPYTPADSLVMSRGAKAYVDGGKGIIEYPGPYARFQYYGKVMVGVTSGSAWANKNESKIVTGKNLQYSKFRHPLATSHWDKAMKSARGKDLETAIQNYIKKKV</sequence>
<keyword evidence="2" id="KW-1185">Reference proteome</keyword>
<dbReference type="Proteomes" id="UP000184342">
    <property type="component" value="Unassembled WGS sequence"/>
</dbReference>
<evidence type="ECO:0000313" key="1">
    <source>
        <dbReference type="EMBL" id="SHI42777.1"/>
    </source>
</evidence>
<dbReference type="AlphaFoldDB" id="A0A1M6B283"/>
<proteinExistence type="predicted"/>
<organism evidence="1 2">
    <name type="scientific">Parasporobacterium paucivorans DSM 15970</name>
    <dbReference type="NCBI Taxonomy" id="1122934"/>
    <lineage>
        <taxon>Bacteria</taxon>
        <taxon>Bacillati</taxon>
        <taxon>Bacillota</taxon>
        <taxon>Clostridia</taxon>
        <taxon>Lachnospirales</taxon>
        <taxon>Lachnospiraceae</taxon>
        <taxon>Parasporobacterium</taxon>
    </lineage>
</organism>